<organism evidence="2 3">
    <name type="scientific">Mucilaginibacter hurinus</name>
    <dbReference type="NCBI Taxonomy" id="2201324"/>
    <lineage>
        <taxon>Bacteria</taxon>
        <taxon>Pseudomonadati</taxon>
        <taxon>Bacteroidota</taxon>
        <taxon>Sphingobacteriia</taxon>
        <taxon>Sphingobacteriales</taxon>
        <taxon>Sphingobacteriaceae</taxon>
        <taxon>Mucilaginibacter</taxon>
    </lineage>
</organism>
<sequence>MKYPVIIVPFLWVDGMAVFPVILVRNKAAIQNEVLINHERIHLKQQLELLVMPFYILYLLNYIVNILIHRQHNKAYQNIVFEREAYSNEKNLKYTATRVVWAWRNYL</sequence>
<accession>A0A367GMN3</accession>
<comment type="caution">
    <text evidence="2">The sequence shown here is derived from an EMBL/GenBank/DDBJ whole genome shotgun (WGS) entry which is preliminary data.</text>
</comment>
<keyword evidence="1" id="KW-0472">Membrane</keyword>
<dbReference type="Proteomes" id="UP000253209">
    <property type="component" value="Unassembled WGS sequence"/>
</dbReference>
<dbReference type="RefSeq" id="WP_114005060.1">
    <property type="nucleotide sequence ID" value="NZ_QGDC01000005.1"/>
</dbReference>
<gene>
    <name evidence="2" type="ORF">DJ568_09595</name>
</gene>
<feature type="transmembrane region" description="Helical" evidence="1">
    <location>
        <begin position="6"/>
        <end position="26"/>
    </location>
</feature>
<proteinExistence type="predicted"/>
<feature type="transmembrane region" description="Helical" evidence="1">
    <location>
        <begin position="47"/>
        <end position="68"/>
    </location>
</feature>
<keyword evidence="1" id="KW-0812">Transmembrane</keyword>
<dbReference type="EMBL" id="QGDC01000005">
    <property type="protein sequence ID" value="RCH54734.1"/>
    <property type="molecule type" value="Genomic_DNA"/>
</dbReference>
<keyword evidence="3" id="KW-1185">Reference proteome</keyword>
<dbReference type="AlphaFoldDB" id="A0A367GMN3"/>
<evidence type="ECO:0000313" key="3">
    <source>
        <dbReference type="Proteomes" id="UP000253209"/>
    </source>
</evidence>
<name>A0A367GMN3_9SPHI</name>
<protein>
    <recommendedName>
        <fullName evidence="4">Peptidase M56 domain-containing protein</fullName>
    </recommendedName>
</protein>
<evidence type="ECO:0008006" key="4">
    <source>
        <dbReference type="Google" id="ProtNLM"/>
    </source>
</evidence>
<reference evidence="2 3" key="1">
    <citation type="submission" date="2018-05" db="EMBL/GenBank/DDBJ databases">
        <title>Mucilaginibacter hurinus sp. nov., isolated from briquette warehouse soil.</title>
        <authorList>
            <person name="Choi L."/>
        </authorList>
    </citation>
    <scope>NUCLEOTIDE SEQUENCE [LARGE SCALE GENOMIC DNA]</scope>
    <source>
        <strain evidence="2 3">ZR32</strain>
    </source>
</reference>
<evidence type="ECO:0000256" key="1">
    <source>
        <dbReference type="SAM" id="Phobius"/>
    </source>
</evidence>
<evidence type="ECO:0000313" key="2">
    <source>
        <dbReference type="EMBL" id="RCH54734.1"/>
    </source>
</evidence>
<keyword evidence="1" id="KW-1133">Transmembrane helix</keyword>
<dbReference type="OrthoDB" id="1027344at2"/>